<keyword evidence="3" id="KW-1185">Reference proteome</keyword>
<sequence length="165" mass="18332">MKLILDTPLIAQRPELPTGCEITAVTMMLAGAGFTVDKVDLAHRMPYDSDDCNKGFVGDPFTDGGNSIFPKPLLPLVTEIAGNALDLTGSNIDQLTAHIAETQHAVVTWVGEFDGFHTHALTVTGFDDDQQVIYFNDCWTEKRDTLSYFEFEQIWARHAHRALSF</sequence>
<dbReference type="RefSeq" id="WP_034525922.1">
    <property type="nucleotide sequence ID" value="NZ_BBJM01000002.1"/>
</dbReference>
<dbReference type="PANTHER" id="PTHR37806:SF1">
    <property type="entry name" value="PEPTIDASE C39-LIKE DOMAIN-CONTAINING PROTEIN"/>
    <property type="match status" value="1"/>
</dbReference>
<organism evidence="2 3">
    <name type="scientific">Secundilactobacillus oryzae JCM 18671</name>
    <dbReference type="NCBI Taxonomy" id="1291743"/>
    <lineage>
        <taxon>Bacteria</taxon>
        <taxon>Bacillati</taxon>
        <taxon>Bacillota</taxon>
        <taxon>Bacilli</taxon>
        <taxon>Lactobacillales</taxon>
        <taxon>Lactobacillaceae</taxon>
        <taxon>Secundilactobacillus</taxon>
    </lineage>
</organism>
<name>A0A081BGB5_9LACO</name>
<protein>
    <recommendedName>
        <fullName evidence="1">Peptidase C39-like domain-containing protein</fullName>
    </recommendedName>
</protein>
<feature type="domain" description="Peptidase C39-like" evidence="1">
    <location>
        <begin position="5"/>
        <end position="139"/>
    </location>
</feature>
<dbReference type="Pfam" id="PF13529">
    <property type="entry name" value="Peptidase_C39_2"/>
    <property type="match status" value="1"/>
</dbReference>
<dbReference type="AlphaFoldDB" id="A0A081BGB5"/>
<comment type="caution">
    <text evidence="2">The sequence shown here is derived from an EMBL/GenBank/DDBJ whole genome shotgun (WGS) entry which is preliminary data.</text>
</comment>
<dbReference type="PANTHER" id="PTHR37806">
    <property type="entry name" value="LMO0724 PROTEIN"/>
    <property type="match status" value="1"/>
</dbReference>
<dbReference type="InterPro" id="IPR039564">
    <property type="entry name" value="Peptidase_C39-like"/>
</dbReference>
<dbReference type="eggNOG" id="COG4990">
    <property type="taxonomic scope" value="Bacteria"/>
</dbReference>
<dbReference type="OrthoDB" id="1164310at2"/>
<accession>A0A081BGB5</accession>
<evidence type="ECO:0000313" key="3">
    <source>
        <dbReference type="Proteomes" id="UP000028700"/>
    </source>
</evidence>
<evidence type="ECO:0000313" key="2">
    <source>
        <dbReference type="EMBL" id="GAK47083.1"/>
    </source>
</evidence>
<proteinExistence type="predicted"/>
<gene>
    <name evidence="2" type="ORF">LOSG293_020210</name>
</gene>
<dbReference type="Proteomes" id="UP000028700">
    <property type="component" value="Unassembled WGS sequence"/>
</dbReference>
<evidence type="ECO:0000259" key="1">
    <source>
        <dbReference type="Pfam" id="PF13529"/>
    </source>
</evidence>
<dbReference type="STRING" id="1291743.LOSG293_020210"/>
<dbReference type="Gene3D" id="3.90.70.10">
    <property type="entry name" value="Cysteine proteinases"/>
    <property type="match status" value="1"/>
</dbReference>
<reference evidence="2" key="1">
    <citation type="journal article" date="2014" name="Genome Announc.">
        <title>Draft Genome Sequence of Lactobacillus oryzae Strain SG293T.</title>
        <authorList>
            <person name="Tanizawa Y."/>
            <person name="Fujisawa T."/>
            <person name="Mochizuki T."/>
            <person name="Kaminuma E."/>
            <person name="Nakamura Y."/>
            <person name="Tohno M."/>
        </authorList>
    </citation>
    <scope>NUCLEOTIDE SEQUENCE [LARGE SCALE GENOMIC DNA]</scope>
    <source>
        <strain evidence="2">SG293</strain>
    </source>
</reference>
<dbReference type="EMBL" id="BBJM01000002">
    <property type="protein sequence ID" value="GAK47083.1"/>
    <property type="molecule type" value="Genomic_DNA"/>
</dbReference>